<dbReference type="InterPro" id="IPR041071">
    <property type="entry name" value="DAHP_snth_FXD"/>
</dbReference>
<dbReference type="PANTHER" id="PTHR43018">
    <property type="entry name" value="PHOSPHO-2-DEHYDRO-3-DEOXYHEPTONATE ALDOLASE"/>
    <property type="match status" value="1"/>
</dbReference>
<name>A0ABT2ESN4_9BACT</name>
<dbReference type="RefSeq" id="WP_259101586.1">
    <property type="nucleotide sequence ID" value="NZ_CP130454.1"/>
</dbReference>
<dbReference type="SUPFAM" id="SSF51569">
    <property type="entry name" value="Aldolase"/>
    <property type="match status" value="1"/>
</dbReference>
<dbReference type="InterPro" id="IPR013785">
    <property type="entry name" value="Aldolase_TIM"/>
</dbReference>
<evidence type="ECO:0000313" key="5">
    <source>
        <dbReference type="Proteomes" id="UP001204798"/>
    </source>
</evidence>
<reference evidence="4 5" key="1">
    <citation type="submission" date="2022-08" db="EMBL/GenBank/DDBJ databases">
        <title>Bacterial and archaeal communities from various locations to study Microbial Dark Matter (Phase II).</title>
        <authorList>
            <person name="Stepanauskas R."/>
        </authorList>
    </citation>
    <scope>NUCLEOTIDE SEQUENCE [LARGE SCALE GENOMIC DNA]</scope>
    <source>
        <strain evidence="4 5">PD1</strain>
    </source>
</reference>
<keyword evidence="1 4" id="KW-0808">Transferase</keyword>
<dbReference type="NCBIfam" id="TIGR01361">
    <property type="entry name" value="DAHP_synth_Bsub"/>
    <property type="match status" value="1"/>
</dbReference>
<evidence type="ECO:0000313" key="4">
    <source>
        <dbReference type="EMBL" id="MCS3920973.1"/>
    </source>
</evidence>
<dbReference type="Gene3D" id="3.30.70.1140">
    <property type="entry name" value="Phospho-2-dehydro-3-deoxyheptonate aldolase, domain 1"/>
    <property type="match status" value="1"/>
</dbReference>
<accession>A0ABT2ESN4</accession>
<dbReference type="PANTHER" id="PTHR43018:SF2">
    <property type="entry name" value="PHOSPHO-2-DEHYDRO-3-DEOXYHEPTONATE ALDOLASE"/>
    <property type="match status" value="1"/>
</dbReference>
<evidence type="ECO:0000256" key="1">
    <source>
        <dbReference type="ARBA" id="ARBA00022679"/>
    </source>
</evidence>
<dbReference type="EMBL" id="JANUCP010000008">
    <property type="protein sequence ID" value="MCS3920973.1"/>
    <property type="molecule type" value="Genomic_DNA"/>
</dbReference>
<dbReference type="Pfam" id="PF00793">
    <property type="entry name" value="DAHP_synth_1"/>
    <property type="match status" value="1"/>
</dbReference>
<sequence>MIVVMRPNATEEDIQQVCRMLEEVGYKSAIWRGVERTVIGAIGVIDEEVKTQLIEQIGSLPAVENVIRILRPYKLVSKDWKPEPTLVPVRDKVVGGEHLIIMAGPCSVESREQIVETAKGVQRYGADVLRGGAFKPRTSPHTFQGLGREGLKLLKEASELTGLPVVTEVMDTRDVEAVAEVADILQIGTRNMQNFALLREVGQLRKPVLLKRGMSATIEEWLQAAEYICVEGNPHVILCERGIRTFETYTRNTLDISAIVAAKQLSHLPVIADPSHGTGRRDMVIPMALAAIAAGADGLILEVHPNPTKALSDGAQSLTIEQFGELMRKLEPVAAAVGRKLYHPPSQSELLVTTEAQGYM</sequence>
<dbReference type="InterPro" id="IPR006268">
    <property type="entry name" value="DAHP_syn_2"/>
</dbReference>
<dbReference type="GO" id="GO:0003849">
    <property type="term" value="F:3-deoxy-7-phosphoheptulonate synthase activity"/>
    <property type="evidence" value="ECO:0007669"/>
    <property type="project" value="UniProtKB-EC"/>
</dbReference>
<dbReference type="InterPro" id="IPR006218">
    <property type="entry name" value="DAHP1/KDSA"/>
</dbReference>
<comment type="caution">
    <text evidence="4">The sequence shown here is derived from an EMBL/GenBank/DDBJ whole genome shotgun (WGS) entry which is preliminary data.</text>
</comment>
<organism evidence="4 5">
    <name type="scientific">Candidatus Fervidibacter sacchari</name>
    <dbReference type="NCBI Taxonomy" id="1448929"/>
    <lineage>
        <taxon>Bacteria</taxon>
        <taxon>Candidatus Fervidibacterota</taxon>
        <taxon>Candidatus Fervidibacter</taxon>
    </lineage>
</organism>
<dbReference type="Proteomes" id="UP001204798">
    <property type="component" value="Unassembled WGS sequence"/>
</dbReference>
<evidence type="ECO:0000259" key="3">
    <source>
        <dbReference type="Pfam" id="PF18152"/>
    </source>
</evidence>
<feature type="domain" description="DAHP synthetase I/KDSA" evidence="2">
    <location>
        <begin position="95"/>
        <end position="329"/>
    </location>
</feature>
<dbReference type="EC" id="2.5.1.54" evidence="4"/>
<dbReference type="Pfam" id="PF18152">
    <property type="entry name" value="DAHP_snth_FXD"/>
    <property type="match status" value="1"/>
</dbReference>
<feature type="domain" description="DAHP synthase ferredoxin-like" evidence="3">
    <location>
        <begin position="1"/>
        <end position="70"/>
    </location>
</feature>
<proteinExistence type="predicted"/>
<dbReference type="Gene3D" id="3.20.20.70">
    <property type="entry name" value="Aldolase class I"/>
    <property type="match status" value="1"/>
</dbReference>
<evidence type="ECO:0000259" key="2">
    <source>
        <dbReference type="Pfam" id="PF00793"/>
    </source>
</evidence>
<protein>
    <submittedName>
        <fullName evidence="4">3-deoxy-7-phosphoheptulonate synthase</fullName>
        <ecNumber evidence="4">2.5.1.54</ecNumber>
    </submittedName>
</protein>
<gene>
    <name evidence="4" type="ORF">M2350_003414</name>
</gene>
<dbReference type="NCBIfam" id="NF006421">
    <property type="entry name" value="PRK08673.1"/>
    <property type="match status" value="1"/>
</dbReference>
<keyword evidence="5" id="KW-1185">Reference proteome</keyword>
<dbReference type="InterPro" id="IPR052899">
    <property type="entry name" value="Class-I_DAHP_synthase"/>
</dbReference>
<dbReference type="NCBIfam" id="NF009239">
    <property type="entry name" value="PRK12595.1"/>
    <property type="match status" value="1"/>
</dbReference>